<dbReference type="CDD" id="cd03675">
    <property type="entry name" value="NUDIX_Hydrolase"/>
    <property type="match status" value="1"/>
</dbReference>
<proteinExistence type="inferred from homology"/>
<comment type="similarity">
    <text evidence="2 6">Belongs to the Nudix hydrolase family. NudJ subfamily.</text>
</comment>
<dbReference type="Proteomes" id="UP000626210">
    <property type="component" value="Unassembled WGS sequence"/>
</dbReference>
<dbReference type="EC" id="3.6.1.-" evidence="6"/>
<evidence type="ECO:0000313" key="8">
    <source>
        <dbReference type="EMBL" id="GHC97576.1"/>
    </source>
</evidence>
<dbReference type="Pfam" id="PF00293">
    <property type="entry name" value="NUDIX"/>
    <property type="match status" value="1"/>
</dbReference>
<keyword evidence="5 6" id="KW-0378">Hydrolase</keyword>
<dbReference type="InterPro" id="IPR000086">
    <property type="entry name" value="NUDIX_hydrolase_dom"/>
</dbReference>
<dbReference type="SUPFAM" id="SSF55811">
    <property type="entry name" value="Nudix"/>
    <property type="match status" value="1"/>
</dbReference>
<protein>
    <recommendedName>
        <fullName evidence="4 6">Phosphatase NudJ</fullName>
        <ecNumber evidence="6">3.6.1.-</ecNumber>
    </recommendedName>
</protein>
<evidence type="ECO:0000313" key="9">
    <source>
        <dbReference type="Proteomes" id="UP000626210"/>
    </source>
</evidence>
<dbReference type="PROSITE" id="PS51462">
    <property type="entry name" value="NUDIX"/>
    <property type="match status" value="1"/>
</dbReference>
<gene>
    <name evidence="6" type="primary">nudJ</name>
    <name evidence="8" type="ORF">GCM10007320_52500</name>
</gene>
<dbReference type="Gene3D" id="3.90.79.10">
    <property type="entry name" value="Nucleoside Triphosphate Pyrophosphohydrolase"/>
    <property type="match status" value="1"/>
</dbReference>
<evidence type="ECO:0000256" key="4">
    <source>
        <dbReference type="ARBA" id="ARBA00015552"/>
    </source>
</evidence>
<dbReference type="PANTHER" id="PTHR43046">
    <property type="entry name" value="GDP-MANNOSE MANNOSYL HYDROLASE"/>
    <property type="match status" value="1"/>
</dbReference>
<dbReference type="InterPro" id="IPR033713">
    <property type="entry name" value="NudJ"/>
</dbReference>
<feature type="domain" description="Nudix hydrolase" evidence="7">
    <location>
        <begin position="1"/>
        <end position="127"/>
    </location>
</feature>
<reference evidence="9" key="1">
    <citation type="journal article" date="2019" name="Int. J. Syst. Evol. Microbiol.">
        <title>The Global Catalogue of Microorganisms (GCM) 10K type strain sequencing project: providing services to taxonomists for standard genome sequencing and annotation.</title>
        <authorList>
            <consortium name="The Broad Institute Genomics Platform"/>
            <consortium name="The Broad Institute Genome Sequencing Center for Infectious Disease"/>
            <person name="Wu L."/>
            <person name="Ma J."/>
        </authorList>
    </citation>
    <scope>NUCLEOTIDE SEQUENCE [LARGE SCALE GENOMIC DNA]</scope>
    <source>
        <strain evidence="9">KCTC 23314</strain>
    </source>
</reference>
<name>A0ABQ3G8U2_9BURK</name>
<evidence type="ECO:0000256" key="3">
    <source>
        <dbReference type="ARBA" id="ARBA00011245"/>
    </source>
</evidence>
<accession>A0ABQ3G8U2</accession>
<dbReference type="PANTHER" id="PTHR43046:SF14">
    <property type="entry name" value="MUTT_NUDIX FAMILY PROTEIN"/>
    <property type="match status" value="1"/>
</dbReference>
<dbReference type="InterPro" id="IPR015797">
    <property type="entry name" value="NUDIX_hydrolase-like_dom_sf"/>
</dbReference>
<evidence type="ECO:0000256" key="2">
    <source>
        <dbReference type="ARBA" id="ARBA00007608"/>
    </source>
</evidence>
<comment type="subunit">
    <text evidence="3 6">Monomer.</text>
</comment>
<organism evidence="8 9">
    <name type="scientific">Pseudorhodoferax aquiterrae</name>
    <dbReference type="NCBI Taxonomy" id="747304"/>
    <lineage>
        <taxon>Bacteria</taxon>
        <taxon>Pseudomonadati</taxon>
        <taxon>Pseudomonadota</taxon>
        <taxon>Betaproteobacteria</taxon>
        <taxon>Burkholderiales</taxon>
        <taxon>Comamonadaceae</taxon>
    </lineage>
</organism>
<dbReference type="EMBL" id="BMYK01000024">
    <property type="protein sequence ID" value="GHC97576.1"/>
    <property type="molecule type" value="Genomic_DNA"/>
</dbReference>
<evidence type="ECO:0000256" key="1">
    <source>
        <dbReference type="ARBA" id="ARBA00001946"/>
    </source>
</evidence>
<keyword evidence="9" id="KW-1185">Reference proteome</keyword>
<comment type="caution">
    <text evidence="8">The sequence shown here is derived from an EMBL/GenBank/DDBJ whole genome shotgun (WGS) entry which is preliminary data.</text>
</comment>
<keyword evidence="6" id="KW-0460">Magnesium</keyword>
<evidence type="ECO:0000259" key="7">
    <source>
        <dbReference type="PROSITE" id="PS51462"/>
    </source>
</evidence>
<dbReference type="GO" id="GO:0016787">
    <property type="term" value="F:hydrolase activity"/>
    <property type="evidence" value="ECO:0007669"/>
    <property type="project" value="UniProtKB-KW"/>
</dbReference>
<comment type="cofactor">
    <cofactor evidence="1 6">
        <name>Mg(2+)</name>
        <dbReference type="ChEBI" id="CHEBI:18420"/>
    </cofactor>
</comment>
<evidence type="ECO:0000256" key="6">
    <source>
        <dbReference type="RuleBase" id="RU364043"/>
    </source>
</evidence>
<sequence>MAAVIERDGRYLLVEEHTPEGLRLNNPAGHLEPGEALADACAREALEETAHAFVPTALVGIYLSRFVRPATGEEISYLRFAFCGELGAQIPGRGLDTGIVRTLWLTPEEVRASQDRHRSPLLLRCIEDHLAGQRHPLALLHTDPSVFG</sequence>
<evidence type="ECO:0000256" key="5">
    <source>
        <dbReference type="ARBA" id="ARBA00022801"/>
    </source>
</evidence>